<sequence length="21" mass="2135">MPESSQKASSTALASPQGRMA</sequence>
<evidence type="ECO:0000256" key="1">
    <source>
        <dbReference type="SAM" id="MobiDB-lite"/>
    </source>
</evidence>
<protein>
    <submittedName>
        <fullName evidence="2">Uncharacterized protein</fullName>
    </submittedName>
</protein>
<evidence type="ECO:0000313" key="2">
    <source>
        <dbReference type="EMBL" id="MCI86224.1"/>
    </source>
</evidence>
<feature type="non-terminal residue" evidence="2">
    <location>
        <position position="21"/>
    </location>
</feature>
<keyword evidence="3" id="KW-1185">Reference proteome</keyword>
<comment type="caution">
    <text evidence="2">The sequence shown here is derived from an EMBL/GenBank/DDBJ whole genome shotgun (WGS) entry which is preliminary data.</text>
</comment>
<dbReference type="AlphaFoldDB" id="A0A392VCW9"/>
<accession>A0A392VCW9</accession>
<feature type="compositionally biased region" description="Polar residues" evidence="1">
    <location>
        <begin position="1"/>
        <end position="14"/>
    </location>
</feature>
<dbReference type="EMBL" id="LXQA011134624">
    <property type="protein sequence ID" value="MCI86224.1"/>
    <property type="molecule type" value="Genomic_DNA"/>
</dbReference>
<evidence type="ECO:0000313" key="3">
    <source>
        <dbReference type="Proteomes" id="UP000265520"/>
    </source>
</evidence>
<reference evidence="2 3" key="1">
    <citation type="journal article" date="2018" name="Front. Plant Sci.">
        <title>Red Clover (Trifolium pratense) and Zigzag Clover (T. medium) - A Picture of Genomic Similarities and Differences.</title>
        <authorList>
            <person name="Dluhosova J."/>
            <person name="Istvanek J."/>
            <person name="Nedelnik J."/>
            <person name="Repkova J."/>
        </authorList>
    </citation>
    <scope>NUCLEOTIDE SEQUENCE [LARGE SCALE GENOMIC DNA]</scope>
    <source>
        <strain evidence="3">cv. 10/8</strain>
        <tissue evidence="2">Leaf</tissue>
    </source>
</reference>
<dbReference type="Proteomes" id="UP000265520">
    <property type="component" value="Unassembled WGS sequence"/>
</dbReference>
<organism evidence="2 3">
    <name type="scientific">Trifolium medium</name>
    <dbReference type="NCBI Taxonomy" id="97028"/>
    <lineage>
        <taxon>Eukaryota</taxon>
        <taxon>Viridiplantae</taxon>
        <taxon>Streptophyta</taxon>
        <taxon>Embryophyta</taxon>
        <taxon>Tracheophyta</taxon>
        <taxon>Spermatophyta</taxon>
        <taxon>Magnoliopsida</taxon>
        <taxon>eudicotyledons</taxon>
        <taxon>Gunneridae</taxon>
        <taxon>Pentapetalae</taxon>
        <taxon>rosids</taxon>
        <taxon>fabids</taxon>
        <taxon>Fabales</taxon>
        <taxon>Fabaceae</taxon>
        <taxon>Papilionoideae</taxon>
        <taxon>50 kb inversion clade</taxon>
        <taxon>NPAAA clade</taxon>
        <taxon>Hologalegina</taxon>
        <taxon>IRL clade</taxon>
        <taxon>Trifolieae</taxon>
        <taxon>Trifolium</taxon>
    </lineage>
</organism>
<feature type="region of interest" description="Disordered" evidence="1">
    <location>
        <begin position="1"/>
        <end position="21"/>
    </location>
</feature>
<name>A0A392VCW9_9FABA</name>
<proteinExistence type="predicted"/>